<feature type="region of interest" description="Disordered" evidence="1">
    <location>
        <begin position="1"/>
        <end position="111"/>
    </location>
</feature>
<dbReference type="RefSeq" id="WP_303545139.1">
    <property type="nucleotide sequence ID" value="NZ_JAUOTP010000009.1"/>
</dbReference>
<keyword evidence="3" id="KW-1185">Reference proteome</keyword>
<evidence type="ECO:0000313" key="2">
    <source>
        <dbReference type="EMBL" id="MDO6416113.1"/>
    </source>
</evidence>
<evidence type="ECO:0000313" key="3">
    <source>
        <dbReference type="Proteomes" id="UP001169764"/>
    </source>
</evidence>
<gene>
    <name evidence="2" type="ORF">Q4F19_17135</name>
</gene>
<proteinExistence type="predicted"/>
<comment type="caution">
    <text evidence="2">The sequence shown here is derived from an EMBL/GenBank/DDBJ whole genome shotgun (WGS) entry which is preliminary data.</text>
</comment>
<organism evidence="2 3">
    <name type="scientific">Sphingomonas natans</name>
    <dbReference type="NCBI Taxonomy" id="3063330"/>
    <lineage>
        <taxon>Bacteria</taxon>
        <taxon>Pseudomonadati</taxon>
        <taxon>Pseudomonadota</taxon>
        <taxon>Alphaproteobacteria</taxon>
        <taxon>Sphingomonadales</taxon>
        <taxon>Sphingomonadaceae</taxon>
        <taxon>Sphingomonas</taxon>
    </lineage>
</organism>
<name>A0ABT8YEA4_9SPHN</name>
<feature type="compositionally biased region" description="Low complexity" evidence="1">
    <location>
        <begin position="35"/>
        <end position="45"/>
    </location>
</feature>
<feature type="compositionally biased region" description="Basic and acidic residues" evidence="1">
    <location>
        <begin position="59"/>
        <end position="72"/>
    </location>
</feature>
<protein>
    <submittedName>
        <fullName evidence="2">Uncharacterized protein</fullName>
    </submittedName>
</protein>
<dbReference type="EMBL" id="JAUOTP010000009">
    <property type="protein sequence ID" value="MDO6416113.1"/>
    <property type="molecule type" value="Genomic_DNA"/>
</dbReference>
<accession>A0ABT8YEA4</accession>
<dbReference type="Proteomes" id="UP001169764">
    <property type="component" value="Unassembled WGS sequence"/>
</dbReference>
<sequence length="177" mass="18354">MSVPTLVAPPSPPTQSKAGIKPDTIEPLPPTAEPRIAMAKPAARAASRRAIEASPALEPDARRRAPAEDARPGDPVPVDTIPTDLNPHFFAPGRSPVELSPRAKSDLPPPVNDAAPPIAVPPPAATSVTIGHVTVEIVDDRHTTSSSVRPLTAASASVIGPLGQARAARRLIALRHL</sequence>
<evidence type="ECO:0000256" key="1">
    <source>
        <dbReference type="SAM" id="MobiDB-lite"/>
    </source>
</evidence>
<reference evidence="2" key="1">
    <citation type="submission" date="2023-07" db="EMBL/GenBank/DDBJ databases">
        <authorList>
            <person name="Kim M."/>
        </authorList>
    </citation>
    <scope>NUCLEOTIDE SEQUENCE</scope>
    <source>
        <strain evidence="2">BIUV-7</strain>
    </source>
</reference>